<feature type="coiled-coil region" evidence="1">
    <location>
        <begin position="49"/>
        <end position="83"/>
    </location>
</feature>
<evidence type="ECO:0000313" key="3">
    <source>
        <dbReference type="RefSeq" id="XP_026678939.1"/>
    </source>
</evidence>
<keyword evidence="2" id="KW-1185">Reference proteome</keyword>
<accession>A0A3Q0IRM0</accession>
<proteinExistence type="predicted"/>
<dbReference type="RefSeq" id="XP_026678939.1">
    <property type="nucleotide sequence ID" value="XM_026823138.1"/>
</dbReference>
<dbReference type="KEGG" id="dci:113467132"/>
<dbReference type="AlphaFoldDB" id="A0A3Q0IRM0"/>
<dbReference type="PaxDb" id="121845-A0A3Q0IRM0"/>
<evidence type="ECO:0000313" key="2">
    <source>
        <dbReference type="Proteomes" id="UP000079169"/>
    </source>
</evidence>
<gene>
    <name evidence="3" type="primary">LOC113467132</name>
</gene>
<evidence type="ECO:0000256" key="1">
    <source>
        <dbReference type="SAM" id="Coils"/>
    </source>
</evidence>
<reference evidence="3" key="1">
    <citation type="submission" date="2025-08" db="UniProtKB">
        <authorList>
            <consortium name="RefSeq"/>
        </authorList>
    </citation>
    <scope>IDENTIFICATION</scope>
</reference>
<organism evidence="2 3">
    <name type="scientific">Diaphorina citri</name>
    <name type="common">Asian citrus psyllid</name>
    <dbReference type="NCBI Taxonomy" id="121845"/>
    <lineage>
        <taxon>Eukaryota</taxon>
        <taxon>Metazoa</taxon>
        <taxon>Ecdysozoa</taxon>
        <taxon>Arthropoda</taxon>
        <taxon>Hexapoda</taxon>
        <taxon>Insecta</taxon>
        <taxon>Pterygota</taxon>
        <taxon>Neoptera</taxon>
        <taxon>Paraneoptera</taxon>
        <taxon>Hemiptera</taxon>
        <taxon>Sternorrhyncha</taxon>
        <taxon>Psylloidea</taxon>
        <taxon>Psyllidae</taxon>
        <taxon>Diaphorininae</taxon>
        <taxon>Diaphorina</taxon>
    </lineage>
</organism>
<dbReference type="Proteomes" id="UP000079169">
    <property type="component" value="Unplaced"/>
</dbReference>
<protein>
    <submittedName>
        <fullName evidence="3">Uncharacterized protein LOC113467132</fullName>
    </submittedName>
</protein>
<keyword evidence="1" id="KW-0175">Coiled coil</keyword>
<dbReference type="GeneID" id="113467132"/>
<sequence length="107" mass="12619">MELESNARVAKAEKDSLKPKLEAAQSKVIEIDNKLTSMNLQLESQVRANEELRRTLEHKEMLVQKLKLQKEHTEEKMKADKTRLSHKFKSKINQQAEMYEVRFSSEY</sequence>
<name>A0A3Q0IRM0_DIACI</name>